<proteinExistence type="predicted"/>
<accession>A0AAV4Q0S9</accession>
<organism evidence="1 2">
    <name type="scientific">Caerostris extrusa</name>
    <name type="common">Bark spider</name>
    <name type="synonym">Caerostris bankana</name>
    <dbReference type="NCBI Taxonomy" id="172846"/>
    <lineage>
        <taxon>Eukaryota</taxon>
        <taxon>Metazoa</taxon>
        <taxon>Ecdysozoa</taxon>
        <taxon>Arthropoda</taxon>
        <taxon>Chelicerata</taxon>
        <taxon>Arachnida</taxon>
        <taxon>Araneae</taxon>
        <taxon>Araneomorphae</taxon>
        <taxon>Entelegynae</taxon>
        <taxon>Araneoidea</taxon>
        <taxon>Araneidae</taxon>
        <taxon>Caerostris</taxon>
    </lineage>
</organism>
<gene>
    <name evidence="1" type="ORF">CEXT_46581</name>
</gene>
<protein>
    <submittedName>
        <fullName evidence="1">Uncharacterized protein</fullName>
    </submittedName>
</protein>
<evidence type="ECO:0000313" key="1">
    <source>
        <dbReference type="EMBL" id="GIY02731.1"/>
    </source>
</evidence>
<keyword evidence="2" id="KW-1185">Reference proteome</keyword>
<sequence length="140" mass="16173">MEKEVQPIRSRQQAQRLPDIRRCDGFHLFHYIWKEDCFFASLYDEVSHRKVKKIQTLSVLYTLVVMGSSDNHTQSTSSKMTVRSGKNEGSSSLLVSKATCSKDTSLSSTSMRRNWPSFCTKKRAKNSRALKAPYRYALWI</sequence>
<dbReference type="Proteomes" id="UP001054945">
    <property type="component" value="Unassembled WGS sequence"/>
</dbReference>
<name>A0AAV4Q0S9_CAEEX</name>
<dbReference type="AlphaFoldDB" id="A0AAV4Q0S9"/>
<reference evidence="1 2" key="1">
    <citation type="submission" date="2021-06" db="EMBL/GenBank/DDBJ databases">
        <title>Caerostris extrusa draft genome.</title>
        <authorList>
            <person name="Kono N."/>
            <person name="Arakawa K."/>
        </authorList>
    </citation>
    <scope>NUCLEOTIDE SEQUENCE [LARGE SCALE GENOMIC DNA]</scope>
</reference>
<dbReference type="EMBL" id="BPLR01005489">
    <property type="protein sequence ID" value="GIY02731.1"/>
    <property type="molecule type" value="Genomic_DNA"/>
</dbReference>
<evidence type="ECO:0000313" key="2">
    <source>
        <dbReference type="Proteomes" id="UP001054945"/>
    </source>
</evidence>
<comment type="caution">
    <text evidence="1">The sequence shown here is derived from an EMBL/GenBank/DDBJ whole genome shotgun (WGS) entry which is preliminary data.</text>
</comment>